<keyword evidence="7 13" id="KW-0618">Plastoquinone</keyword>
<dbReference type="PRINTS" id="PR01434">
    <property type="entry name" value="NADHDHGNASE5"/>
</dbReference>
<keyword evidence="6 13" id="KW-0521">NADP</keyword>
<keyword evidence="16" id="KW-0934">Plastid</keyword>
<keyword evidence="10 13" id="KW-0520">NAD</keyword>
<feature type="transmembrane region" description="Helical" evidence="13">
    <location>
        <begin position="427"/>
        <end position="448"/>
    </location>
</feature>
<evidence type="ECO:0000256" key="5">
    <source>
        <dbReference type="ARBA" id="ARBA00022719"/>
    </source>
</evidence>
<dbReference type="NCBIfam" id="NF002701">
    <property type="entry name" value="PRK02504.1"/>
    <property type="match status" value="1"/>
</dbReference>
<evidence type="ECO:0000256" key="10">
    <source>
        <dbReference type="ARBA" id="ARBA00023027"/>
    </source>
</evidence>
<dbReference type="InterPro" id="IPR010096">
    <property type="entry name" value="NADH-Q_OxRdtase_suN/2"/>
</dbReference>
<comment type="subunit">
    <text evidence="13">NDH is composed of at least 16 different subunits, 5 of which are encoded in the nucleus.</text>
</comment>
<evidence type="ECO:0000256" key="13">
    <source>
        <dbReference type="HAMAP-Rule" id="MF_00445"/>
    </source>
</evidence>
<evidence type="ECO:0000259" key="15">
    <source>
        <dbReference type="Pfam" id="PF19530"/>
    </source>
</evidence>
<evidence type="ECO:0000256" key="7">
    <source>
        <dbReference type="ARBA" id="ARBA00022957"/>
    </source>
</evidence>
<dbReference type="GO" id="GO:0048038">
    <property type="term" value="F:quinone binding"/>
    <property type="evidence" value="ECO:0007669"/>
    <property type="project" value="UniProtKB-KW"/>
</dbReference>
<organism evidence="16">
    <name type="scientific">Sphaeralcea coccinea</name>
    <dbReference type="NCBI Taxonomy" id="1234508"/>
    <lineage>
        <taxon>Eukaryota</taxon>
        <taxon>Viridiplantae</taxon>
        <taxon>Streptophyta</taxon>
        <taxon>Embryophyta</taxon>
        <taxon>Tracheophyta</taxon>
        <taxon>Spermatophyta</taxon>
        <taxon>Magnoliopsida</taxon>
        <taxon>eudicotyledons</taxon>
        <taxon>Gunneridae</taxon>
        <taxon>Pentapetalae</taxon>
        <taxon>rosids</taxon>
        <taxon>malvids</taxon>
        <taxon>Malvales</taxon>
        <taxon>Malvaceae</taxon>
        <taxon>Malvoideae</taxon>
        <taxon>Sphaeralcea</taxon>
    </lineage>
</organism>
<dbReference type="EMBL" id="KT456982">
    <property type="protein sequence ID" value="AMC30979.1"/>
    <property type="molecule type" value="Genomic_DNA"/>
</dbReference>
<keyword evidence="9 13" id="KW-1133">Transmembrane helix</keyword>
<dbReference type="GO" id="GO:0016655">
    <property type="term" value="F:oxidoreductase activity, acting on NAD(P)H, quinone or similar compound as acceptor"/>
    <property type="evidence" value="ECO:0007669"/>
    <property type="project" value="UniProtKB-UniRule"/>
</dbReference>
<dbReference type="GO" id="GO:0009535">
    <property type="term" value="C:chloroplast thylakoid membrane"/>
    <property type="evidence" value="ECO:0007669"/>
    <property type="project" value="UniProtKB-SubCell"/>
</dbReference>
<evidence type="ECO:0000256" key="8">
    <source>
        <dbReference type="ARBA" id="ARBA00022967"/>
    </source>
</evidence>
<keyword evidence="2 13" id="KW-0813">Transport</keyword>
<evidence type="ECO:0000256" key="11">
    <source>
        <dbReference type="ARBA" id="ARBA00023078"/>
    </source>
</evidence>
<dbReference type="EC" id="7.1.1.-" evidence="13"/>
<feature type="transmembrane region" description="Helical" evidence="13">
    <location>
        <begin position="323"/>
        <end position="342"/>
    </location>
</feature>
<feature type="transmembrane region" description="Helical" evidence="13">
    <location>
        <begin position="126"/>
        <end position="143"/>
    </location>
</feature>
<evidence type="ECO:0000259" key="14">
    <source>
        <dbReference type="Pfam" id="PF00361"/>
    </source>
</evidence>
<feature type="transmembrane region" description="Helical" evidence="13">
    <location>
        <begin position="22"/>
        <end position="47"/>
    </location>
</feature>
<gene>
    <name evidence="13" type="primary">ndhB</name>
</gene>
<dbReference type="InterPro" id="IPR001750">
    <property type="entry name" value="ND/Mrp_TM"/>
</dbReference>
<accession>A0A0Y0UAU8</accession>
<evidence type="ECO:0000256" key="9">
    <source>
        <dbReference type="ARBA" id="ARBA00022989"/>
    </source>
</evidence>
<evidence type="ECO:0000256" key="2">
    <source>
        <dbReference type="ARBA" id="ARBA00022448"/>
    </source>
</evidence>
<name>A0A0Y0UAU8_9ROSI</name>
<dbReference type="AlphaFoldDB" id="A0A0Y0UAU8"/>
<dbReference type="PANTHER" id="PTHR22773">
    <property type="entry name" value="NADH DEHYDROGENASE"/>
    <property type="match status" value="1"/>
</dbReference>
<dbReference type="Pfam" id="PF00361">
    <property type="entry name" value="Proton_antipo_M"/>
    <property type="match status" value="1"/>
</dbReference>
<comment type="catalytic activity">
    <reaction evidence="13">
        <text>a plastoquinone + NADH + (n+1) H(+)(in) = a plastoquinol + NAD(+) + n H(+)(out)</text>
        <dbReference type="Rhea" id="RHEA:42608"/>
        <dbReference type="Rhea" id="RHEA-COMP:9561"/>
        <dbReference type="Rhea" id="RHEA-COMP:9562"/>
        <dbReference type="ChEBI" id="CHEBI:15378"/>
        <dbReference type="ChEBI" id="CHEBI:17757"/>
        <dbReference type="ChEBI" id="CHEBI:57540"/>
        <dbReference type="ChEBI" id="CHEBI:57945"/>
        <dbReference type="ChEBI" id="CHEBI:62192"/>
    </reaction>
</comment>
<keyword evidence="11 13" id="KW-0793">Thylakoid</keyword>
<feature type="domain" description="NADH:quinone oxidoreductase/Mrp antiporter transmembrane" evidence="14">
    <location>
        <begin position="146"/>
        <end position="442"/>
    </location>
</feature>
<feature type="transmembrane region" description="Helical" evidence="13">
    <location>
        <begin position="59"/>
        <end position="79"/>
    </location>
</feature>
<feature type="transmembrane region" description="Helical" evidence="13">
    <location>
        <begin position="480"/>
        <end position="505"/>
    </location>
</feature>
<feature type="transmembrane region" description="Helical" evidence="13">
    <location>
        <begin position="393"/>
        <end position="415"/>
    </location>
</feature>
<keyword evidence="3 16" id="KW-0150">Chloroplast</keyword>
<feature type="transmembrane region" description="Helical" evidence="13">
    <location>
        <begin position="296"/>
        <end position="316"/>
    </location>
</feature>
<geneLocation type="chloroplast" evidence="16"/>
<dbReference type="InterPro" id="IPR045693">
    <property type="entry name" value="Ndh2_N"/>
</dbReference>
<feature type="transmembrane region" description="Helical" evidence="13">
    <location>
        <begin position="348"/>
        <end position="372"/>
    </location>
</feature>
<feature type="transmembrane region" description="Helical" evidence="13">
    <location>
        <begin position="99"/>
        <end position="119"/>
    </location>
</feature>
<sequence length="510" mass="56551">MIWHVQNENFILDSTRIFMKAFHLLLFDGSFIFPECILIFGLILLLMIDSTSDQKDIPWLYFISSTSLVMSITALLFRWREEPMISFSGNFQTNNFNEIFQFLILLCSTLCIPLSVEYIECTEMAIAEFLLFVLTATLGGMFLCGANDLITIFVAPECFSLCSYLLSGYTKKDVRSNEATTKYLLMGGASSSILVHGFSWLYGSSGGEIELQEIVNGLINTQMYNSPGISIALIFITVGIGFKLSPVPSHQWTPDVYEGSPTPVVAFLSVTSKVAASASATRIFDIPFYFSSNEWHLLLEILAILSMILGNLIAITQTSMKRMLAYSSIGQIGYVIIGIIVGDSNGGYASMITYMLFYISMNLGTFACIVLFGLRTGTDNIRDYAGLYTKDPFLALSLALCLLSLGGLPPLAGFFGKLHLFWCGWQAGLYFLVSIGLLTSVVSIYYYLKIIKLLMTGRNQEITPHVRNYRRSPLRSNNSIELSMIVCVIASTIPGISMNPIIAIAQDTLF</sequence>
<evidence type="ECO:0000313" key="16">
    <source>
        <dbReference type="EMBL" id="AMC30979.1"/>
    </source>
</evidence>
<keyword evidence="8 13" id="KW-1278">Translocase</keyword>
<dbReference type="Pfam" id="PF19530">
    <property type="entry name" value="Ndh2_N"/>
    <property type="match status" value="1"/>
</dbReference>
<dbReference type="GO" id="GO:0042773">
    <property type="term" value="P:ATP synthesis coupled electron transport"/>
    <property type="evidence" value="ECO:0007669"/>
    <property type="project" value="InterPro"/>
</dbReference>
<keyword evidence="4 13" id="KW-0812">Transmembrane</keyword>
<dbReference type="HAMAP" id="MF_00445">
    <property type="entry name" value="NDH1_NuoN_1"/>
    <property type="match status" value="1"/>
</dbReference>
<feature type="transmembrane region" description="Helical" evidence="13">
    <location>
        <begin position="223"/>
        <end position="244"/>
    </location>
</feature>
<comment type="subcellular location">
    <subcellularLocation>
        <location evidence="1">Membrane</location>
        <topology evidence="1">Multi-pass membrane protein</topology>
    </subcellularLocation>
    <subcellularLocation>
        <location evidence="13">Plastid</location>
        <location evidence="13">Chloroplast thylakoid membrane</location>
        <topology evidence="13">Multi-pass membrane protein</topology>
    </subcellularLocation>
</comment>
<dbReference type="GO" id="GO:0019684">
    <property type="term" value="P:photosynthesis, light reaction"/>
    <property type="evidence" value="ECO:0007669"/>
    <property type="project" value="UniProtKB-UniRule"/>
</dbReference>
<reference evidence="16" key="1">
    <citation type="submission" date="2015-08" db="EMBL/GenBank/DDBJ databases">
        <title>Biodiversity assessment using next-generation sequencing: comparison of phylogenetic and functional diversity between Nebraska grasslands.</title>
        <authorList>
            <person name="Ahrendsen D.L."/>
            <person name="Aust S.K."/>
            <person name="Kellar P.R."/>
        </authorList>
    </citation>
    <scope>NUCLEOTIDE SEQUENCE</scope>
</reference>
<evidence type="ECO:0000256" key="4">
    <source>
        <dbReference type="ARBA" id="ARBA00022692"/>
    </source>
</evidence>
<protein>
    <recommendedName>
        <fullName evidence="13">NAD(P)H-quinone oxidoreductase subunit 2, chloroplastic</fullName>
        <ecNumber evidence="13">7.1.1.-</ecNumber>
    </recommendedName>
    <alternativeName>
        <fullName evidence="13">NAD(P)H dehydrogenase, subunit 2</fullName>
    </alternativeName>
    <alternativeName>
        <fullName evidence="13">NADH-plastoquinone oxidoreductase subunit 2</fullName>
    </alternativeName>
</protein>
<dbReference type="NCBIfam" id="TIGR01770">
    <property type="entry name" value="NDH_I_N"/>
    <property type="match status" value="1"/>
</dbReference>
<evidence type="ECO:0000256" key="6">
    <source>
        <dbReference type="ARBA" id="ARBA00022857"/>
    </source>
</evidence>
<keyword evidence="5 13" id="KW-0874">Quinone</keyword>
<comment type="function">
    <text evidence="13">NDH shuttles electrons from NAD(P)H:plastoquinone, via FMN and iron-sulfur (Fe-S) centers, to quinones in the photosynthetic chain and possibly in a chloroplast respiratory chain. The immediate electron acceptor for the enzyme in this species is believed to be plastoquinone. Couples the redox reaction to proton translocation, and thus conserves the redox energy in a proton gradient.</text>
</comment>
<keyword evidence="12 13" id="KW-0472">Membrane</keyword>
<evidence type="ECO:0000256" key="1">
    <source>
        <dbReference type="ARBA" id="ARBA00004141"/>
    </source>
</evidence>
<dbReference type="GO" id="GO:0008137">
    <property type="term" value="F:NADH dehydrogenase (ubiquinone) activity"/>
    <property type="evidence" value="ECO:0007669"/>
    <property type="project" value="InterPro"/>
</dbReference>
<evidence type="ECO:0000256" key="3">
    <source>
        <dbReference type="ARBA" id="ARBA00022528"/>
    </source>
</evidence>
<proteinExistence type="inferred from homology"/>
<evidence type="ECO:0000256" key="12">
    <source>
        <dbReference type="ARBA" id="ARBA00023136"/>
    </source>
</evidence>
<feature type="domain" description="NAD(P)H-quinone oxidoreductase subunit 2 N-terminal" evidence="15">
    <location>
        <begin position="18"/>
        <end position="117"/>
    </location>
</feature>
<comment type="similarity">
    <text evidence="13">Belongs to the complex I subunit 2 family.</text>
</comment>
<comment type="catalytic activity">
    <reaction evidence="13">
        <text>a plastoquinone + NADPH + (n+1) H(+)(in) = a plastoquinol + NADP(+) + n H(+)(out)</text>
        <dbReference type="Rhea" id="RHEA:42612"/>
        <dbReference type="Rhea" id="RHEA-COMP:9561"/>
        <dbReference type="Rhea" id="RHEA-COMP:9562"/>
        <dbReference type="ChEBI" id="CHEBI:15378"/>
        <dbReference type="ChEBI" id="CHEBI:17757"/>
        <dbReference type="ChEBI" id="CHEBI:57783"/>
        <dbReference type="ChEBI" id="CHEBI:58349"/>
        <dbReference type="ChEBI" id="CHEBI:62192"/>
    </reaction>
</comment>